<dbReference type="EMBL" id="MSFM01000002">
    <property type="protein sequence ID" value="PKY07022.1"/>
    <property type="molecule type" value="Genomic_DNA"/>
</dbReference>
<dbReference type="VEuPathDB" id="FungiDB:P168DRAFT_86407"/>
<reference evidence="1" key="1">
    <citation type="submission" date="2016-12" db="EMBL/GenBank/DDBJ databases">
        <title>The genomes of Aspergillus section Nigri reveals drivers in fungal speciation.</title>
        <authorList>
            <consortium name="DOE Joint Genome Institute"/>
            <person name="Vesth T.C."/>
            <person name="Nybo J."/>
            <person name="Theobald S."/>
            <person name="Brandl J."/>
            <person name="Frisvad J.C."/>
            <person name="Nielsen K.F."/>
            <person name="Lyhne E.K."/>
            <person name="Kogle M.E."/>
            <person name="Kuo A."/>
            <person name="Riley R."/>
            <person name="Clum A."/>
            <person name="Nolan M."/>
            <person name="Lipzen A."/>
            <person name="Salamov A."/>
            <person name="Henrissat B."/>
            <person name="Wiebenga A."/>
            <person name="De vries R.P."/>
            <person name="Grigoriev I.V."/>
            <person name="Mortensen U.H."/>
            <person name="Andersen M.R."/>
            <person name="Baker S.E."/>
        </authorList>
    </citation>
    <scope>NUCLEOTIDE SEQUENCE</scope>
    <source>
        <strain evidence="1">IBT 28561</strain>
    </source>
</reference>
<dbReference type="Proteomes" id="UP000234254">
    <property type="component" value="Unassembled WGS sequence"/>
</dbReference>
<proteinExistence type="predicted"/>
<keyword evidence="2" id="KW-1185">Reference proteome</keyword>
<dbReference type="AlphaFoldDB" id="A0A2I1DAX7"/>
<protein>
    <submittedName>
        <fullName evidence="1">Uncharacterized protein</fullName>
    </submittedName>
</protein>
<comment type="caution">
    <text evidence="1">The sequence shown here is derived from an EMBL/GenBank/DDBJ whole genome shotgun (WGS) entry which is preliminary data.</text>
</comment>
<evidence type="ECO:0000313" key="2">
    <source>
        <dbReference type="Proteomes" id="UP000234254"/>
    </source>
</evidence>
<name>A0A2I1DAX7_ASPC2</name>
<evidence type="ECO:0000313" key="1">
    <source>
        <dbReference type="EMBL" id="PKY07022.1"/>
    </source>
</evidence>
<sequence>MAPPYSFKDIFPDPDRSPLSLDEATRALYRRAIEDPTSLTDEERRIVTHRPPRPEEDEHCRNACGLSHPELVRKCIDHADNLSYKETSLILAGVVPWEAGKQLSYRVRLSGADRDLLHKAAAAAWTEELKAARANAMPVQRWWLRAHVEAGNYLNDDDIRHSLFAMKVPWQEHVLNQPGTVCGLVVFYPTVPEWPPYQEEIETAIYHGLHYPMEEIEDAVLAKFTLHWVQHDSNNTDDLQTTFVSKRDSGELPRGLRTDAFLYVDHEALQSRGSRRPFVWLWEPKRTTEEDPGPLRIDIKHIAPTLFARLPQRDFSPGEEQWKPYRRGSNLPILHHVTQYSKNLTTLVKDGIWPPPARAM</sequence>
<dbReference type="GeneID" id="36549713"/>
<organism evidence="1 2">
    <name type="scientific">Aspergillus campestris (strain IBT 28561)</name>
    <dbReference type="NCBI Taxonomy" id="1392248"/>
    <lineage>
        <taxon>Eukaryota</taxon>
        <taxon>Fungi</taxon>
        <taxon>Dikarya</taxon>
        <taxon>Ascomycota</taxon>
        <taxon>Pezizomycotina</taxon>
        <taxon>Eurotiomycetes</taxon>
        <taxon>Eurotiomycetidae</taxon>
        <taxon>Eurotiales</taxon>
        <taxon>Aspergillaceae</taxon>
        <taxon>Aspergillus</taxon>
        <taxon>Aspergillus subgen. Circumdati</taxon>
    </lineage>
</organism>
<dbReference type="RefSeq" id="XP_024695616.1">
    <property type="nucleotide sequence ID" value="XM_024842184.1"/>
</dbReference>
<dbReference type="OrthoDB" id="4424523at2759"/>
<accession>A0A2I1DAX7</accession>
<gene>
    <name evidence="1" type="ORF">P168DRAFT_86407</name>
</gene>